<keyword evidence="4" id="KW-1185">Reference proteome</keyword>
<dbReference type="GO" id="GO:0044183">
    <property type="term" value="F:protein folding chaperone"/>
    <property type="evidence" value="ECO:0007669"/>
    <property type="project" value="InterPro"/>
</dbReference>
<dbReference type="AlphaFoldDB" id="A0A2W7N0H4"/>
<gene>
    <name evidence="3" type="ORF">LX69_02697</name>
</gene>
<comment type="caution">
    <text evidence="3">The sequence shown here is derived from an EMBL/GenBank/DDBJ whole genome shotgun (WGS) entry which is preliminary data.</text>
</comment>
<evidence type="ECO:0000256" key="1">
    <source>
        <dbReference type="ARBA" id="ARBA00006975"/>
    </source>
</evidence>
<dbReference type="SUPFAM" id="SSF50129">
    <property type="entry name" value="GroES-like"/>
    <property type="match status" value="1"/>
</dbReference>
<dbReference type="InterPro" id="IPR020818">
    <property type="entry name" value="Chaperonin_GroES"/>
</dbReference>
<dbReference type="RefSeq" id="WP_111446534.1">
    <property type="nucleotide sequence ID" value="NZ_QKZK01000026.1"/>
</dbReference>
<evidence type="ECO:0000313" key="3">
    <source>
        <dbReference type="EMBL" id="PZX13441.1"/>
    </source>
</evidence>
<dbReference type="OrthoDB" id="9801482at2"/>
<proteinExistence type="inferred from homology"/>
<dbReference type="InterPro" id="IPR037124">
    <property type="entry name" value="Chaperonin_GroES_sf"/>
</dbReference>
<name>A0A2W7N0H4_9BACT</name>
<protein>
    <submittedName>
        <fullName evidence="3">Co-chaperonin GroES (HSP10)</fullName>
    </submittedName>
</protein>
<dbReference type="Proteomes" id="UP000249239">
    <property type="component" value="Unassembled WGS sequence"/>
</dbReference>
<dbReference type="EMBL" id="QKZK01000026">
    <property type="protein sequence ID" value="PZX13441.1"/>
    <property type="molecule type" value="Genomic_DNA"/>
</dbReference>
<evidence type="ECO:0000313" key="4">
    <source>
        <dbReference type="Proteomes" id="UP000249239"/>
    </source>
</evidence>
<sequence length="127" mass="14470">MNLGIDELDLNRFIVVGDRVLIKPKTLQNKTKAGLYLPPTVTEKENLCSGYIIKTGPGYPIPAIIESDEPWKDKREEVKYVPLQAHEGDLAVFMQSAAFEIQYKNEKYFILPQSSILLLIRDEGLFE</sequence>
<evidence type="ECO:0000256" key="2">
    <source>
        <dbReference type="ARBA" id="ARBA00023186"/>
    </source>
</evidence>
<dbReference type="InterPro" id="IPR011032">
    <property type="entry name" value="GroES-like_sf"/>
</dbReference>
<keyword evidence="2" id="KW-0143">Chaperone</keyword>
<comment type="similarity">
    <text evidence="1">Belongs to the GroES chaperonin family.</text>
</comment>
<dbReference type="CDD" id="cd00320">
    <property type="entry name" value="cpn10"/>
    <property type="match status" value="1"/>
</dbReference>
<accession>A0A2W7N0H4</accession>
<reference evidence="3 4" key="1">
    <citation type="submission" date="2018-06" db="EMBL/GenBank/DDBJ databases">
        <title>Genomic Encyclopedia of Archaeal and Bacterial Type Strains, Phase II (KMG-II): from individual species to whole genera.</title>
        <authorList>
            <person name="Goeker M."/>
        </authorList>
    </citation>
    <scope>NUCLEOTIDE SEQUENCE [LARGE SCALE GENOMIC DNA]</scope>
    <source>
        <strain evidence="3 4">DSM 6779</strain>
    </source>
</reference>
<dbReference type="Gene3D" id="2.30.33.40">
    <property type="entry name" value="GroES chaperonin"/>
    <property type="match status" value="1"/>
</dbReference>
<organism evidence="3 4">
    <name type="scientific">Breznakibacter xylanolyticus</name>
    <dbReference type="NCBI Taxonomy" id="990"/>
    <lineage>
        <taxon>Bacteria</taxon>
        <taxon>Pseudomonadati</taxon>
        <taxon>Bacteroidota</taxon>
        <taxon>Bacteroidia</taxon>
        <taxon>Marinilabiliales</taxon>
        <taxon>Marinilabiliaceae</taxon>
        <taxon>Breznakibacter</taxon>
    </lineage>
</organism>
<dbReference type="Pfam" id="PF00166">
    <property type="entry name" value="Cpn10"/>
    <property type="match status" value="1"/>
</dbReference>
<dbReference type="GO" id="GO:0005524">
    <property type="term" value="F:ATP binding"/>
    <property type="evidence" value="ECO:0007669"/>
    <property type="project" value="InterPro"/>
</dbReference>
<dbReference type="SMART" id="SM00883">
    <property type="entry name" value="Cpn10"/>
    <property type="match status" value="1"/>
</dbReference>